<organism evidence="2 3">
    <name type="scientific">Kistimonas scapharcae</name>
    <dbReference type="NCBI Taxonomy" id="1036133"/>
    <lineage>
        <taxon>Bacteria</taxon>
        <taxon>Pseudomonadati</taxon>
        <taxon>Pseudomonadota</taxon>
        <taxon>Gammaproteobacteria</taxon>
        <taxon>Oceanospirillales</taxon>
        <taxon>Endozoicomonadaceae</taxon>
        <taxon>Kistimonas</taxon>
    </lineage>
</organism>
<dbReference type="EMBL" id="BAABFL010000451">
    <property type="protein sequence ID" value="GAA4651390.1"/>
    <property type="molecule type" value="Genomic_DNA"/>
</dbReference>
<evidence type="ECO:0000256" key="1">
    <source>
        <dbReference type="SAM" id="SignalP"/>
    </source>
</evidence>
<evidence type="ECO:0000313" key="3">
    <source>
        <dbReference type="Proteomes" id="UP001500604"/>
    </source>
</evidence>
<name>A0ABP8V5S3_9GAMM</name>
<dbReference type="RefSeq" id="WP_345197757.1">
    <property type="nucleotide sequence ID" value="NZ_BAABFL010000451.1"/>
</dbReference>
<protein>
    <submittedName>
        <fullName evidence="2">Uncharacterized protein</fullName>
    </submittedName>
</protein>
<feature type="signal peptide" evidence="1">
    <location>
        <begin position="1"/>
        <end position="21"/>
    </location>
</feature>
<feature type="chain" id="PRO_5045237525" evidence="1">
    <location>
        <begin position="22"/>
        <end position="47"/>
    </location>
</feature>
<gene>
    <name evidence="2" type="ORF">GCM10023116_36740</name>
</gene>
<accession>A0ABP8V5S3</accession>
<evidence type="ECO:0000313" key="2">
    <source>
        <dbReference type="EMBL" id="GAA4651390.1"/>
    </source>
</evidence>
<comment type="caution">
    <text evidence="2">The sequence shown here is derived from an EMBL/GenBank/DDBJ whole genome shotgun (WGS) entry which is preliminary data.</text>
</comment>
<dbReference type="Proteomes" id="UP001500604">
    <property type="component" value="Unassembled WGS sequence"/>
</dbReference>
<sequence length="47" mass="4871">MKRTLVAAALAANAITAPVQANYETVGDIGGQFAVPLTVLTASFYIM</sequence>
<keyword evidence="3" id="KW-1185">Reference proteome</keyword>
<reference evidence="3" key="1">
    <citation type="journal article" date="2019" name="Int. J. Syst. Evol. Microbiol.">
        <title>The Global Catalogue of Microorganisms (GCM) 10K type strain sequencing project: providing services to taxonomists for standard genome sequencing and annotation.</title>
        <authorList>
            <consortium name="The Broad Institute Genomics Platform"/>
            <consortium name="The Broad Institute Genome Sequencing Center for Infectious Disease"/>
            <person name="Wu L."/>
            <person name="Ma J."/>
        </authorList>
    </citation>
    <scope>NUCLEOTIDE SEQUENCE [LARGE SCALE GENOMIC DNA]</scope>
    <source>
        <strain evidence="3">JCM 17805</strain>
    </source>
</reference>
<proteinExistence type="predicted"/>
<keyword evidence="1" id="KW-0732">Signal</keyword>